<proteinExistence type="predicted"/>
<dbReference type="InterPro" id="IPR026950">
    <property type="entry name" value="Caps_assemb_Wzi"/>
</dbReference>
<dbReference type="InterPro" id="IPR038636">
    <property type="entry name" value="Wzi_sf"/>
</dbReference>
<reference evidence="1 2" key="1">
    <citation type="submission" date="2018-05" db="EMBL/GenBank/DDBJ databases">
        <title>Genomic Encyclopedia of Type Strains, Phase IV (KMG-IV): sequencing the most valuable type-strain genomes for metagenomic binning, comparative biology and taxonomic classification.</title>
        <authorList>
            <person name="Goeker M."/>
        </authorList>
    </citation>
    <scope>NUCLEOTIDE SEQUENCE [LARGE SCALE GENOMIC DNA]</scope>
    <source>
        <strain evidence="1 2">DSM 25350</strain>
    </source>
</reference>
<dbReference type="Pfam" id="PF14052">
    <property type="entry name" value="Caps_assemb_Wzi"/>
    <property type="match status" value="1"/>
</dbReference>
<name>A0A316FQ26_9GAMM</name>
<dbReference type="EMBL" id="QGGU01000006">
    <property type="protein sequence ID" value="PWK50871.1"/>
    <property type="molecule type" value="Genomic_DNA"/>
</dbReference>
<sequence>MWGVLANSEPFIKTDNLWLRADIETLANLGVIKTPVTTWPLTWGPILKDLSNANVNSIPEQYHSTFFRVLRTGRRETGDDNTFTEFRISAAQEPQLLRYFGDNARDKREFSTRTSGMSNNFAWNLEVTLAPDSVDGDDKRFDGSYVSAIGGNWVFSLGQIEQWWGPGFQHSIILSNNAKPIPAVYLKRNYAESFETPLLSWIGPWTFNGFIGQLDDQRTINNAKLVGMSVAFKPLDSLEVGLRRTAQWGGEGRPETFDSFLDMMIGLDNCDEGGLSCDDNSNEPGNQLAGIDLTWRPNWIVPSRLYLQTVGEDEAGYAPSKKSFLYGASLNAAVFDNPLMVSLEYTDTKVDGDGNTPGEEFSGYNVLYEHGIYQHGYRYRGRSIGSTIDNDSIMTSLLLTYQIPDWGSFSLLSSQIELNVDGENNAQPGGHSISDSQVKFGEVIFKWNYLTQNFGSFIFSVTSRDEALTTKLGEFDTTSFGIDWSIRF</sequence>
<organism evidence="1 2">
    <name type="scientific">Pleionea mediterranea</name>
    <dbReference type="NCBI Taxonomy" id="523701"/>
    <lineage>
        <taxon>Bacteria</taxon>
        <taxon>Pseudomonadati</taxon>
        <taxon>Pseudomonadota</taxon>
        <taxon>Gammaproteobacteria</taxon>
        <taxon>Oceanospirillales</taxon>
        <taxon>Pleioneaceae</taxon>
        <taxon>Pleionea</taxon>
    </lineage>
</organism>
<accession>A0A316FQ26</accession>
<evidence type="ECO:0000313" key="2">
    <source>
        <dbReference type="Proteomes" id="UP000245790"/>
    </source>
</evidence>
<comment type="caution">
    <text evidence="1">The sequence shown here is derived from an EMBL/GenBank/DDBJ whole genome shotgun (WGS) entry which is preliminary data.</text>
</comment>
<gene>
    <name evidence="1" type="ORF">C8D97_106162</name>
</gene>
<dbReference type="AlphaFoldDB" id="A0A316FQ26"/>
<dbReference type="Proteomes" id="UP000245790">
    <property type="component" value="Unassembled WGS sequence"/>
</dbReference>
<evidence type="ECO:0000313" key="1">
    <source>
        <dbReference type="EMBL" id="PWK50871.1"/>
    </source>
</evidence>
<keyword evidence="2" id="KW-1185">Reference proteome</keyword>
<protein>
    <submittedName>
        <fullName evidence="1">Capsule assembly protein Wzi</fullName>
    </submittedName>
</protein>
<dbReference type="Gene3D" id="2.40.160.130">
    <property type="entry name" value="Capsule assembly protein Wzi"/>
    <property type="match status" value="1"/>
</dbReference>